<feature type="domain" description="RNase H type-1" evidence="1">
    <location>
        <begin position="1"/>
        <end position="100"/>
    </location>
</feature>
<organism evidence="2">
    <name type="scientific">Cacopsylla melanoneura</name>
    <dbReference type="NCBI Taxonomy" id="428564"/>
    <lineage>
        <taxon>Eukaryota</taxon>
        <taxon>Metazoa</taxon>
        <taxon>Ecdysozoa</taxon>
        <taxon>Arthropoda</taxon>
        <taxon>Hexapoda</taxon>
        <taxon>Insecta</taxon>
        <taxon>Pterygota</taxon>
        <taxon>Neoptera</taxon>
        <taxon>Paraneoptera</taxon>
        <taxon>Hemiptera</taxon>
        <taxon>Sternorrhyncha</taxon>
        <taxon>Psylloidea</taxon>
        <taxon>Psyllidae</taxon>
        <taxon>Psyllinae</taxon>
        <taxon>Cacopsylla</taxon>
    </lineage>
</organism>
<proteinExistence type="predicted"/>
<dbReference type="SUPFAM" id="SSF53098">
    <property type="entry name" value="Ribonuclease H-like"/>
    <property type="match status" value="1"/>
</dbReference>
<dbReference type="Gene3D" id="3.30.420.10">
    <property type="entry name" value="Ribonuclease H-like superfamily/Ribonuclease H"/>
    <property type="match status" value="1"/>
</dbReference>
<dbReference type="InterPro" id="IPR036397">
    <property type="entry name" value="RNaseH_sf"/>
</dbReference>
<protein>
    <recommendedName>
        <fullName evidence="1">RNase H type-1 domain-containing protein</fullName>
    </recommendedName>
</protein>
<dbReference type="EMBL" id="HBUF01340897">
    <property type="protein sequence ID" value="CAG6703258.1"/>
    <property type="molecule type" value="Transcribed_RNA"/>
</dbReference>
<dbReference type="CDD" id="cd09276">
    <property type="entry name" value="Rnase_HI_RT_non_LTR"/>
    <property type="match status" value="1"/>
</dbReference>
<evidence type="ECO:0000313" key="2">
    <source>
        <dbReference type="EMBL" id="CAG6703258.1"/>
    </source>
</evidence>
<dbReference type="EMBL" id="HBUF01340893">
    <property type="protein sequence ID" value="CAG6703236.1"/>
    <property type="molecule type" value="Transcribed_RNA"/>
</dbReference>
<accession>A0A8D8XN72</accession>
<dbReference type="InterPro" id="IPR012337">
    <property type="entry name" value="RNaseH-like_sf"/>
</dbReference>
<reference evidence="2" key="1">
    <citation type="submission" date="2021-05" db="EMBL/GenBank/DDBJ databases">
        <authorList>
            <person name="Alioto T."/>
            <person name="Alioto T."/>
            <person name="Gomez Garrido J."/>
        </authorList>
    </citation>
    <scope>NUCLEOTIDE SEQUENCE</scope>
</reference>
<sequence length="100" mass="11054">MFCLNEKPLVNSLLSTKGKSMPSSYVPNLRKGLKGARINIFSDSQAALKALSSFKHESKLTWECLETLKLLARGNQVTLTWVPGHEGHDGNEKADELAKK</sequence>
<name>A0A8D8XN72_9HEMI</name>
<evidence type="ECO:0000259" key="1">
    <source>
        <dbReference type="PROSITE" id="PS50879"/>
    </source>
</evidence>
<dbReference type="Pfam" id="PF00075">
    <property type="entry name" value="RNase_H"/>
    <property type="match status" value="1"/>
</dbReference>
<dbReference type="GO" id="GO:0004523">
    <property type="term" value="F:RNA-DNA hybrid ribonuclease activity"/>
    <property type="evidence" value="ECO:0007669"/>
    <property type="project" value="InterPro"/>
</dbReference>
<dbReference type="InterPro" id="IPR002156">
    <property type="entry name" value="RNaseH_domain"/>
</dbReference>
<dbReference type="PROSITE" id="PS50879">
    <property type="entry name" value="RNASE_H_1"/>
    <property type="match status" value="1"/>
</dbReference>
<dbReference type="AlphaFoldDB" id="A0A8D8XN72"/>
<dbReference type="GO" id="GO:0003676">
    <property type="term" value="F:nucleic acid binding"/>
    <property type="evidence" value="ECO:0007669"/>
    <property type="project" value="InterPro"/>
</dbReference>